<accession>A0A1S9TMP5</accession>
<evidence type="ECO:0000313" key="1">
    <source>
        <dbReference type="EMBL" id="OOR11187.1"/>
    </source>
</evidence>
<evidence type="ECO:0000313" key="2">
    <source>
        <dbReference type="Proteomes" id="UP000190906"/>
    </source>
</evidence>
<dbReference type="EMBL" id="MUAJ01000018">
    <property type="protein sequence ID" value="OOR11187.1"/>
    <property type="molecule type" value="Genomic_DNA"/>
</dbReference>
<dbReference type="AlphaFoldDB" id="A0A1S9TMP5"/>
<reference evidence="1 2" key="1">
    <citation type="submission" date="2017-01" db="EMBL/GenBank/DDBJ databases">
        <title>Bacillus cereus isolates.</title>
        <authorList>
            <person name="Beno S.M."/>
        </authorList>
    </citation>
    <scope>NUCLEOTIDE SEQUENCE [LARGE SCALE GENOMIC DNA]</scope>
    <source>
        <strain evidence="1 2">FSL H8-0485</strain>
    </source>
</reference>
<comment type="caution">
    <text evidence="1">The sequence shown here is derived from an EMBL/GenBank/DDBJ whole genome shotgun (WGS) entry which is preliminary data.</text>
</comment>
<organism evidence="1 2">
    <name type="scientific">Bacillus cereus</name>
    <dbReference type="NCBI Taxonomy" id="1396"/>
    <lineage>
        <taxon>Bacteria</taxon>
        <taxon>Bacillati</taxon>
        <taxon>Bacillota</taxon>
        <taxon>Bacilli</taxon>
        <taxon>Bacillales</taxon>
        <taxon>Bacillaceae</taxon>
        <taxon>Bacillus</taxon>
        <taxon>Bacillus cereus group</taxon>
    </lineage>
</organism>
<protein>
    <submittedName>
        <fullName evidence="1">Phosphotransferase</fullName>
    </submittedName>
</protein>
<sequence length="42" mass="5035">MVICFLIAIGNTAKIYLYDNNIVRVFGEYFHNTEYLYEVKKK</sequence>
<keyword evidence="1" id="KW-0808">Transferase</keyword>
<dbReference type="Proteomes" id="UP000190906">
    <property type="component" value="Unassembled WGS sequence"/>
</dbReference>
<name>A0A1S9TMP5_BACCE</name>
<proteinExistence type="predicted"/>
<dbReference type="GO" id="GO:0016740">
    <property type="term" value="F:transferase activity"/>
    <property type="evidence" value="ECO:0007669"/>
    <property type="project" value="UniProtKB-KW"/>
</dbReference>
<gene>
    <name evidence="1" type="ORF">BW897_18910</name>
</gene>